<accession>A0A124IVX6</accession>
<evidence type="ECO:0000256" key="1">
    <source>
        <dbReference type="ARBA" id="ARBA00008720"/>
    </source>
</evidence>
<evidence type="ECO:0000313" key="5">
    <source>
        <dbReference type="Proteomes" id="UP000053557"/>
    </source>
</evidence>
<dbReference type="AlphaFoldDB" id="A0A124IVX6"/>
<evidence type="ECO:0000256" key="3">
    <source>
        <dbReference type="HAMAP-Rule" id="MF_00245"/>
    </source>
</evidence>
<evidence type="ECO:0000313" key="4">
    <source>
        <dbReference type="EMBL" id="KUO95614.1"/>
    </source>
</evidence>
<keyword evidence="5" id="KW-1185">Reference proteome</keyword>
<dbReference type="OrthoDB" id="6392at2"/>
<name>A0A124IVX6_9BACL</name>
<dbReference type="Proteomes" id="UP000053557">
    <property type="component" value="Unassembled WGS sequence"/>
</dbReference>
<protein>
    <recommendedName>
        <fullName evidence="3">UPF0122 protein ATW55_07010</fullName>
    </recommendedName>
</protein>
<gene>
    <name evidence="4" type="ORF">ATW55_07010</name>
</gene>
<dbReference type="RefSeq" id="WP_067716946.1">
    <property type="nucleotide sequence ID" value="NZ_LPVJ01000048.1"/>
</dbReference>
<evidence type="ECO:0000256" key="2">
    <source>
        <dbReference type="ARBA" id="ARBA00024764"/>
    </source>
</evidence>
<dbReference type="PANTHER" id="PTHR40083">
    <property type="entry name" value="UPF0122 PROTEIN CBO2450/CLC_2298"/>
    <property type="match status" value="1"/>
</dbReference>
<dbReference type="PANTHER" id="PTHR40083:SF1">
    <property type="entry name" value="UPF0122 PROTEIN YLXM"/>
    <property type="match status" value="1"/>
</dbReference>
<dbReference type="NCBIfam" id="NF045758">
    <property type="entry name" value="YlxM"/>
    <property type="match status" value="1"/>
</dbReference>
<dbReference type="InterPro" id="IPR036388">
    <property type="entry name" value="WH-like_DNA-bd_sf"/>
</dbReference>
<dbReference type="InterPro" id="IPR054831">
    <property type="entry name" value="UPF0122_fam_protein"/>
</dbReference>
<dbReference type="EMBL" id="LPVJ01000048">
    <property type="protein sequence ID" value="KUO95614.1"/>
    <property type="molecule type" value="Genomic_DNA"/>
</dbReference>
<comment type="function">
    <text evidence="2 3">Might take part in the signal recognition particle (SRP) pathway. This is inferred from the conservation of its genetic proximity to ftsY/ffh. May be a regulatory protein.</text>
</comment>
<dbReference type="InterPro" id="IPR007394">
    <property type="entry name" value="UPF0122"/>
</dbReference>
<dbReference type="HAMAP" id="MF_00245">
    <property type="entry name" value="UPF0122"/>
    <property type="match status" value="1"/>
</dbReference>
<dbReference type="Gene3D" id="1.10.10.10">
    <property type="entry name" value="Winged helix-like DNA-binding domain superfamily/Winged helix DNA-binding domain"/>
    <property type="match status" value="1"/>
</dbReference>
<organism evidence="4 5">
    <name type="scientific">Ferroacidibacillus organovorans</name>
    <dbReference type="NCBI Taxonomy" id="1765683"/>
    <lineage>
        <taxon>Bacteria</taxon>
        <taxon>Bacillati</taxon>
        <taxon>Bacillota</taxon>
        <taxon>Bacilli</taxon>
        <taxon>Bacillales</taxon>
        <taxon>Alicyclobacillaceae</taxon>
        <taxon>Ferroacidibacillus</taxon>
    </lineage>
</organism>
<comment type="similarity">
    <text evidence="1 3">Belongs to the UPF0122 family.</text>
</comment>
<comment type="caution">
    <text evidence="4">The sequence shown here is derived from an EMBL/GenBank/DDBJ whole genome shotgun (WGS) entry which is preliminary data.</text>
</comment>
<dbReference type="SUPFAM" id="SSF88659">
    <property type="entry name" value="Sigma3 and sigma4 domains of RNA polymerase sigma factors"/>
    <property type="match status" value="1"/>
</dbReference>
<dbReference type="InterPro" id="IPR013324">
    <property type="entry name" value="RNA_pol_sigma_r3/r4-like"/>
</dbReference>
<reference evidence="4 5" key="1">
    <citation type="submission" date="2015-12" db="EMBL/GenBank/DDBJ databases">
        <title>Draft genome sequence of Acidibacillus ferrooxidans ITV001, isolated from a chalcopyrite acid mine drainage site in Brazil.</title>
        <authorList>
            <person name="Dall'Agnol H."/>
            <person name="Nancucheo I."/>
            <person name="Johnson B."/>
            <person name="Oliveira R."/>
            <person name="Leite L."/>
            <person name="Pylro V."/>
            <person name="Nunes G.L."/>
            <person name="Tzotzos G."/>
            <person name="Fernandes G.R."/>
            <person name="Dutra J."/>
            <person name="Orellana S.C."/>
            <person name="Oliveira G."/>
        </authorList>
    </citation>
    <scope>NUCLEOTIDE SEQUENCE [LARGE SCALE GENOMIC DNA]</scope>
    <source>
        <strain evidence="5">ITV01</strain>
    </source>
</reference>
<dbReference type="Pfam" id="PF04297">
    <property type="entry name" value="UPF0122"/>
    <property type="match status" value="1"/>
</dbReference>
<proteinExistence type="inferred from homology"/>
<sequence>MDEITTQHLLYDLYGSLLTERQRQVLEDRLFEDHSLQEIAEHLGISRQGVHDLFSRSMFQLEDYEKKLGFVQEYIKRRTLLLKLQKRLSEKHAMDEEIERVIRELIDGEVEPNV</sequence>